<organism evidence="1 2">
    <name type="scientific">Necator americanus</name>
    <name type="common">Human hookworm</name>
    <dbReference type="NCBI Taxonomy" id="51031"/>
    <lineage>
        <taxon>Eukaryota</taxon>
        <taxon>Metazoa</taxon>
        <taxon>Ecdysozoa</taxon>
        <taxon>Nematoda</taxon>
        <taxon>Chromadorea</taxon>
        <taxon>Rhabditida</taxon>
        <taxon>Rhabditina</taxon>
        <taxon>Rhabditomorpha</taxon>
        <taxon>Strongyloidea</taxon>
        <taxon>Ancylostomatidae</taxon>
        <taxon>Bunostominae</taxon>
        <taxon>Necator</taxon>
    </lineage>
</organism>
<dbReference type="Proteomes" id="UP001303046">
    <property type="component" value="Unassembled WGS sequence"/>
</dbReference>
<proteinExistence type="predicted"/>
<accession>A0ABR1E9Q0</accession>
<gene>
    <name evidence="1" type="primary">Necator_chrX.g21289</name>
    <name evidence="1" type="ORF">RB195_021128</name>
</gene>
<evidence type="ECO:0000313" key="1">
    <source>
        <dbReference type="EMBL" id="KAK6759351.1"/>
    </source>
</evidence>
<protein>
    <submittedName>
        <fullName evidence="1">Uncharacterized protein</fullName>
    </submittedName>
</protein>
<comment type="caution">
    <text evidence="1">The sequence shown here is derived from an EMBL/GenBank/DDBJ whole genome shotgun (WGS) entry which is preliminary data.</text>
</comment>
<name>A0ABR1E9Q0_NECAM</name>
<evidence type="ECO:0000313" key="2">
    <source>
        <dbReference type="Proteomes" id="UP001303046"/>
    </source>
</evidence>
<reference evidence="1 2" key="1">
    <citation type="submission" date="2023-08" db="EMBL/GenBank/DDBJ databases">
        <title>A Necator americanus chromosomal reference genome.</title>
        <authorList>
            <person name="Ilik V."/>
            <person name="Petrzelkova K.J."/>
            <person name="Pardy F."/>
            <person name="Fuh T."/>
            <person name="Niatou-Singa F.S."/>
            <person name="Gouil Q."/>
            <person name="Baker L."/>
            <person name="Ritchie M.E."/>
            <person name="Jex A.R."/>
            <person name="Gazzola D."/>
            <person name="Li H."/>
            <person name="Toshio Fujiwara R."/>
            <person name="Zhan B."/>
            <person name="Aroian R.V."/>
            <person name="Pafco B."/>
            <person name="Schwarz E.M."/>
        </authorList>
    </citation>
    <scope>NUCLEOTIDE SEQUENCE [LARGE SCALE GENOMIC DNA]</scope>
    <source>
        <strain evidence="1 2">Aroian</strain>
        <tissue evidence="1">Whole animal</tissue>
    </source>
</reference>
<keyword evidence="2" id="KW-1185">Reference proteome</keyword>
<dbReference type="EMBL" id="JAVFWL010000006">
    <property type="protein sequence ID" value="KAK6759351.1"/>
    <property type="molecule type" value="Genomic_DNA"/>
</dbReference>
<sequence>MENAFAHRLDVTPYRSGFALIWEAFIEWIQVNKLLASMRPTLRILKMNRRMLCPLKPKATVNVARYPKLTEHLAWATDYREASRLQEYDEMWSVRWARHVVYGRSEATVTSTLPGPDTNDERYAKWTPPSLLSSLPICGVVCITLLPTSRTIHTAILPSPVFSFQPFEQKVNEAFLQSDNMASTVCKSLFEDGELGLGIRRKEAGPWQTRKQLGDRLIAVATQVILNNSVPDESYLELRFDHALLLQIGHSRDRKFSCARGEKSGWQLIPYHSYTPFPYFLGCRQNWRFTETQLIECFENKLPPLRKKSRSRREHNQGHSRKNR</sequence>